<reference evidence="1" key="1">
    <citation type="submission" date="2021-06" db="EMBL/GenBank/DDBJ databases">
        <authorList>
            <person name="Kallberg Y."/>
            <person name="Tangrot J."/>
            <person name="Rosling A."/>
        </authorList>
    </citation>
    <scope>NUCLEOTIDE SEQUENCE</scope>
    <source>
        <strain evidence="1">MA461A</strain>
    </source>
</reference>
<protein>
    <submittedName>
        <fullName evidence="1">4748_t:CDS:1</fullName>
    </submittedName>
</protein>
<keyword evidence="2" id="KW-1185">Reference proteome</keyword>
<proteinExistence type="predicted"/>
<accession>A0ACA9L5U6</accession>
<evidence type="ECO:0000313" key="2">
    <source>
        <dbReference type="Proteomes" id="UP000789920"/>
    </source>
</evidence>
<dbReference type="EMBL" id="CAJVQC010002289">
    <property type="protein sequence ID" value="CAG8508918.1"/>
    <property type="molecule type" value="Genomic_DNA"/>
</dbReference>
<name>A0ACA9L5U6_9GLOM</name>
<evidence type="ECO:0000313" key="1">
    <source>
        <dbReference type="EMBL" id="CAG8508918.1"/>
    </source>
</evidence>
<comment type="caution">
    <text evidence="1">The sequence shown here is derived from an EMBL/GenBank/DDBJ whole genome shotgun (WGS) entry which is preliminary data.</text>
</comment>
<gene>
    <name evidence="1" type="ORF">RPERSI_LOCUS2168</name>
</gene>
<organism evidence="1 2">
    <name type="scientific">Racocetra persica</name>
    <dbReference type="NCBI Taxonomy" id="160502"/>
    <lineage>
        <taxon>Eukaryota</taxon>
        <taxon>Fungi</taxon>
        <taxon>Fungi incertae sedis</taxon>
        <taxon>Mucoromycota</taxon>
        <taxon>Glomeromycotina</taxon>
        <taxon>Glomeromycetes</taxon>
        <taxon>Diversisporales</taxon>
        <taxon>Gigasporaceae</taxon>
        <taxon>Racocetra</taxon>
    </lineage>
</organism>
<sequence>MILNREEVNMSKAAIIVNNIPAEFAAVFAALVTELLMGETAGSKLDETLGIQGVGIEGIGISRRF</sequence>
<dbReference type="Proteomes" id="UP000789920">
    <property type="component" value="Unassembled WGS sequence"/>
</dbReference>